<organism evidence="6 7">
    <name type="scientific">Halarsenatibacter silvermanii</name>
    <dbReference type="NCBI Taxonomy" id="321763"/>
    <lineage>
        <taxon>Bacteria</taxon>
        <taxon>Bacillati</taxon>
        <taxon>Bacillota</taxon>
        <taxon>Clostridia</taxon>
        <taxon>Halanaerobiales</taxon>
        <taxon>Halarsenatibacteraceae</taxon>
        <taxon>Halarsenatibacter</taxon>
    </lineage>
</organism>
<dbReference type="EMBL" id="FNGO01000003">
    <property type="protein sequence ID" value="SDL27746.1"/>
    <property type="molecule type" value="Genomic_DNA"/>
</dbReference>
<protein>
    <recommendedName>
        <fullName evidence="1">Stage 0 sporulation protein A homolog</fullName>
    </recommendedName>
</protein>
<dbReference type="Proteomes" id="UP000199476">
    <property type="component" value="Unassembled WGS sequence"/>
</dbReference>
<gene>
    <name evidence="6" type="ORF">SAMN04488692_10344</name>
</gene>
<evidence type="ECO:0000313" key="6">
    <source>
        <dbReference type="EMBL" id="SDL27746.1"/>
    </source>
</evidence>
<dbReference type="PANTHER" id="PTHR44591">
    <property type="entry name" value="STRESS RESPONSE REGULATOR PROTEIN 1"/>
    <property type="match status" value="1"/>
</dbReference>
<evidence type="ECO:0000256" key="4">
    <source>
        <dbReference type="PROSITE-ProRule" id="PRU00169"/>
    </source>
</evidence>
<keyword evidence="2 4" id="KW-0597">Phosphoprotein</keyword>
<reference evidence="6 7" key="1">
    <citation type="submission" date="2016-10" db="EMBL/GenBank/DDBJ databases">
        <authorList>
            <person name="de Groot N.N."/>
        </authorList>
    </citation>
    <scope>NUCLEOTIDE SEQUENCE [LARGE SCALE GENOMIC DNA]</scope>
    <source>
        <strain evidence="6 7">SLAS-1</strain>
    </source>
</reference>
<evidence type="ECO:0000256" key="1">
    <source>
        <dbReference type="ARBA" id="ARBA00018672"/>
    </source>
</evidence>
<dbReference type="Pfam" id="PF00072">
    <property type="entry name" value="Response_reg"/>
    <property type="match status" value="1"/>
</dbReference>
<dbReference type="AlphaFoldDB" id="A0A1G9IRT8"/>
<dbReference type="InterPro" id="IPR050595">
    <property type="entry name" value="Bact_response_regulator"/>
</dbReference>
<dbReference type="SUPFAM" id="SSF52172">
    <property type="entry name" value="CheY-like"/>
    <property type="match status" value="1"/>
</dbReference>
<proteinExistence type="predicted"/>
<accession>A0A1G9IRT8</accession>
<name>A0A1G9IRT8_9FIRM</name>
<dbReference type="InterPro" id="IPR011006">
    <property type="entry name" value="CheY-like_superfamily"/>
</dbReference>
<dbReference type="CDD" id="cd17546">
    <property type="entry name" value="REC_hyHK_CKI1_RcsC-like"/>
    <property type="match status" value="1"/>
</dbReference>
<dbReference type="STRING" id="321763.SAMN04488692_10344"/>
<dbReference type="PANTHER" id="PTHR44591:SF3">
    <property type="entry name" value="RESPONSE REGULATORY DOMAIN-CONTAINING PROTEIN"/>
    <property type="match status" value="1"/>
</dbReference>
<dbReference type="InterPro" id="IPR001789">
    <property type="entry name" value="Sig_transdc_resp-reg_receiver"/>
</dbReference>
<sequence>MLVIDDNSSARKISEEYLQAFGFRTELAVDGETVLEKMKEAETSYDLLLMDWKLPGINGLEAAQKIREEYAVQTRSEIILVSAFDREEIMTEPGSRYISDFLIKPFSPSSLFDTIMDVFGYSGRDIVQE</sequence>
<keyword evidence="7" id="KW-1185">Reference proteome</keyword>
<feature type="domain" description="Response regulatory" evidence="5">
    <location>
        <begin position="1"/>
        <end position="119"/>
    </location>
</feature>
<feature type="modified residue" description="4-aspartylphosphate" evidence="4">
    <location>
        <position position="51"/>
    </location>
</feature>
<dbReference type="SMART" id="SM00448">
    <property type="entry name" value="REC"/>
    <property type="match status" value="1"/>
</dbReference>
<comment type="function">
    <text evidence="3">May play the central regulatory role in sporulation. It may be an element of the effector pathway responsible for the activation of sporulation genes in response to nutritional stress. Spo0A may act in concert with spo0H (a sigma factor) to control the expression of some genes that are critical to the sporulation process.</text>
</comment>
<dbReference type="GO" id="GO:0000160">
    <property type="term" value="P:phosphorelay signal transduction system"/>
    <property type="evidence" value="ECO:0007669"/>
    <property type="project" value="InterPro"/>
</dbReference>
<evidence type="ECO:0000313" key="7">
    <source>
        <dbReference type="Proteomes" id="UP000199476"/>
    </source>
</evidence>
<evidence type="ECO:0000256" key="2">
    <source>
        <dbReference type="ARBA" id="ARBA00022553"/>
    </source>
</evidence>
<dbReference type="Gene3D" id="3.40.50.2300">
    <property type="match status" value="1"/>
</dbReference>
<evidence type="ECO:0000256" key="3">
    <source>
        <dbReference type="ARBA" id="ARBA00024867"/>
    </source>
</evidence>
<dbReference type="PROSITE" id="PS50110">
    <property type="entry name" value="RESPONSE_REGULATORY"/>
    <property type="match status" value="1"/>
</dbReference>
<evidence type="ECO:0000259" key="5">
    <source>
        <dbReference type="PROSITE" id="PS50110"/>
    </source>
</evidence>